<dbReference type="GO" id="GO:0008270">
    <property type="term" value="F:zinc ion binding"/>
    <property type="evidence" value="ECO:0007669"/>
    <property type="project" value="UniProtKB-KW"/>
</dbReference>
<dbReference type="EnsemblPlants" id="ORGLA07G0188900.1">
    <property type="protein sequence ID" value="ORGLA07G0188900.1"/>
    <property type="gene ID" value="ORGLA07G0188900"/>
</dbReference>
<reference evidence="4 5" key="2">
    <citation type="submission" date="2018-04" db="EMBL/GenBank/DDBJ databases">
        <title>OglaRS2 (Oryza glaberrima Reference Sequence Version 2).</title>
        <authorList>
            <person name="Zhang J."/>
            <person name="Kudrna D."/>
            <person name="Lee S."/>
            <person name="Talag J."/>
            <person name="Rajasekar S."/>
            <person name="Wing R.A."/>
        </authorList>
    </citation>
    <scope>NUCLEOTIDE SEQUENCE [LARGE SCALE GENOMIC DNA]</scope>
    <source>
        <strain evidence="4 5">cv. IRGC 96717</strain>
    </source>
</reference>
<evidence type="ECO:0000313" key="4">
    <source>
        <dbReference type="EnsemblPlants" id="ORGLA07G0188900.1"/>
    </source>
</evidence>
<dbReference type="PROSITE" id="PS50966">
    <property type="entry name" value="ZF_SWIM"/>
    <property type="match status" value="1"/>
</dbReference>
<dbReference type="Gramene" id="ORGLA07G0188900.1">
    <property type="protein sequence ID" value="ORGLA07G0188900.1"/>
    <property type="gene ID" value="ORGLA07G0188900"/>
</dbReference>
<dbReference type="AlphaFoldDB" id="I1QCP7"/>
<evidence type="ECO:0000313" key="5">
    <source>
        <dbReference type="Proteomes" id="UP000007306"/>
    </source>
</evidence>
<evidence type="ECO:0000256" key="1">
    <source>
        <dbReference type="PROSITE-ProRule" id="PRU00325"/>
    </source>
</evidence>
<dbReference type="InterPro" id="IPR018289">
    <property type="entry name" value="MULE_transposase_dom"/>
</dbReference>
<sequence length="818" mass="93761">MAKRKAPSGPSSSPSPAAAGADASPPVDPVSYSLSSQGGSAGGRKRKGATAAAKRKPRKPQVHEKNYAHVYYGCRNVLYDGNDFYYGHRYTEEFRKVEAHDLYGCPHLIAELPPQPRLMSLLDLQLWIIKLFRLHPETQDLSIKGFFEEEDSWQYLGSAGWKTYDFLSDKSWQSFVKKVKGRKGMEFFKLYVDSSEIKHYDSLLKATNDNYCQSATVLLPEQDDLTWYFPWDHISQRLTEDLAMTTTQIVAHLAHNYDRHLSYAGAWRAKQKALEMRFGTFYASHNYVPRLLEERFYINNPFSFVDIKDTEVAGCKDFRVVHRIFWAFAQCTQAFVHCRPVICVKGMPLCGKYEGVLLTALAFDANDWPIPVAFAVIEGESKESWLWFLRNVKHAVVKERSHICIIHDCKRALFNAIEDLRNNPQEAHPWKDVQSRWCIQHLAENLFAHFADKKLMMLFKKLCQQNRQSKFVKIWKELDELTLKFTVDKEGGAGREMMQELVEPYENNRLPEEDEEESNRPSGNKSQVAMFSDWISQKPMEKWSLLHDTNGARYGIMETDINKSYHVLKLKGIECLPLTGLVEVAFERVTEYFNNRSAAANKATGNPSMGFPECVQDEMNAKVQKAQTYHVTRMNTADTNVFSNEAHQRFKVQSRQKGVIVHLISKRIHKNHKRNIACQSEIRRIARCSCNKARLLHKPCSHVIAVCCQVGVSIASYMSPFYSLSYLVKTWSGKSDASNLVDRNFARNVLNYKFLCPGETQTWIPDKRLERGLPAFLTSDRIHDEESMDEGDQNCTTQVITTENSQGTNKFSGETSDA</sequence>
<keyword evidence="5" id="KW-1185">Reference proteome</keyword>
<keyword evidence="1" id="KW-0862">Zinc</keyword>
<proteinExistence type="predicted"/>
<evidence type="ECO:0000259" key="3">
    <source>
        <dbReference type="PROSITE" id="PS50966"/>
    </source>
</evidence>
<reference evidence="4" key="1">
    <citation type="submission" date="2015-06" db="UniProtKB">
        <authorList>
            <consortium name="EnsemblPlants"/>
        </authorList>
    </citation>
    <scope>IDENTIFICATION</scope>
</reference>
<dbReference type="HOGENOM" id="CLU_013789_0_0_1"/>
<feature type="region of interest" description="Disordered" evidence="2">
    <location>
        <begin position="505"/>
        <end position="526"/>
    </location>
</feature>
<dbReference type="PANTHER" id="PTHR31973">
    <property type="entry name" value="POLYPROTEIN, PUTATIVE-RELATED"/>
    <property type="match status" value="1"/>
</dbReference>
<dbReference type="Proteomes" id="UP000007306">
    <property type="component" value="Chromosome 7"/>
</dbReference>
<feature type="region of interest" description="Disordered" evidence="2">
    <location>
        <begin position="1"/>
        <end position="61"/>
    </location>
</feature>
<feature type="domain" description="SWIM-type" evidence="3">
    <location>
        <begin position="674"/>
        <end position="711"/>
    </location>
</feature>
<dbReference type="eggNOG" id="ENOG502QSE3">
    <property type="taxonomic scope" value="Eukaryota"/>
</dbReference>
<dbReference type="STRING" id="4538.I1QCP7"/>
<evidence type="ECO:0000256" key="2">
    <source>
        <dbReference type="SAM" id="MobiDB-lite"/>
    </source>
</evidence>
<feature type="compositionally biased region" description="Low complexity" evidence="2">
    <location>
        <begin position="7"/>
        <end position="25"/>
    </location>
</feature>
<dbReference type="PANTHER" id="PTHR31973:SF184">
    <property type="entry name" value="OS02G0685500 PROTEIN"/>
    <property type="match status" value="1"/>
</dbReference>
<dbReference type="Pfam" id="PF10551">
    <property type="entry name" value="MULE"/>
    <property type="match status" value="1"/>
</dbReference>
<dbReference type="InterPro" id="IPR007527">
    <property type="entry name" value="Znf_SWIM"/>
</dbReference>
<keyword evidence="1" id="KW-0863">Zinc-finger</keyword>
<dbReference type="OMA" id="HKRNIAC"/>
<name>I1QCP7_ORYGL</name>
<keyword evidence="1" id="KW-0479">Metal-binding</keyword>
<feature type="compositionally biased region" description="Basic residues" evidence="2">
    <location>
        <begin position="43"/>
        <end position="60"/>
    </location>
</feature>
<protein>
    <recommendedName>
        <fullName evidence="3">SWIM-type domain-containing protein</fullName>
    </recommendedName>
</protein>
<accession>I1QCP7</accession>
<organism evidence="4 5">
    <name type="scientific">Oryza glaberrima</name>
    <name type="common">African rice</name>
    <dbReference type="NCBI Taxonomy" id="4538"/>
    <lineage>
        <taxon>Eukaryota</taxon>
        <taxon>Viridiplantae</taxon>
        <taxon>Streptophyta</taxon>
        <taxon>Embryophyta</taxon>
        <taxon>Tracheophyta</taxon>
        <taxon>Spermatophyta</taxon>
        <taxon>Magnoliopsida</taxon>
        <taxon>Liliopsida</taxon>
        <taxon>Poales</taxon>
        <taxon>Poaceae</taxon>
        <taxon>BOP clade</taxon>
        <taxon>Oryzoideae</taxon>
        <taxon>Oryzeae</taxon>
        <taxon>Oryzinae</taxon>
        <taxon>Oryza</taxon>
    </lineage>
</organism>